<proteinExistence type="predicted"/>
<dbReference type="InterPro" id="IPR011049">
    <property type="entry name" value="Serralysin-like_metalloprot_C"/>
</dbReference>
<protein>
    <recommendedName>
        <fullName evidence="4">Peptidase M10 serralysin C-terminal domain-containing protein</fullName>
    </recommendedName>
</protein>
<reference evidence="2 3" key="1">
    <citation type="journal article" date="2014" name="Nature">
        <title>An environmental bacterial taxon with a large and distinct metabolic repertoire.</title>
        <authorList>
            <person name="Wilson M.C."/>
            <person name="Mori T."/>
            <person name="Ruckert C."/>
            <person name="Uria A.R."/>
            <person name="Helf M.J."/>
            <person name="Takada K."/>
            <person name="Gernert C."/>
            <person name="Steffens U.A."/>
            <person name="Heycke N."/>
            <person name="Schmitt S."/>
            <person name="Rinke C."/>
            <person name="Helfrich E.J."/>
            <person name="Brachmann A.O."/>
            <person name="Gurgui C."/>
            <person name="Wakimoto T."/>
            <person name="Kracht M."/>
            <person name="Crusemann M."/>
            <person name="Hentschel U."/>
            <person name="Abe I."/>
            <person name="Matsunaga S."/>
            <person name="Kalinowski J."/>
            <person name="Takeyama H."/>
            <person name="Piel J."/>
        </authorList>
    </citation>
    <scope>NUCLEOTIDE SEQUENCE [LARGE SCALE GENOMIC DNA]</scope>
    <source>
        <strain evidence="3">TSY2</strain>
    </source>
</reference>
<accession>W4M3B0</accession>
<evidence type="ECO:0000313" key="2">
    <source>
        <dbReference type="EMBL" id="ETX04685.1"/>
    </source>
</evidence>
<dbReference type="EMBL" id="AZHX01001155">
    <property type="protein sequence ID" value="ETX04685.1"/>
    <property type="molecule type" value="Genomic_DNA"/>
</dbReference>
<dbReference type="Gene3D" id="2.60.120.260">
    <property type="entry name" value="Galactose-binding domain-like"/>
    <property type="match status" value="1"/>
</dbReference>
<evidence type="ECO:0000256" key="1">
    <source>
        <dbReference type="SAM" id="SignalP"/>
    </source>
</evidence>
<dbReference type="HOGENOM" id="CLU_619216_0_0_7"/>
<dbReference type="Proteomes" id="UP000019140">
    <property type="component" value="Unassembled WGS sequence"/>
</dbReference>
<keyword evidence="3" id="KW-1185">Reference proteome</keyword>
<sequence>MKRFAISLLCLFSVIGVDHTFAQEVLFSDGFESGELDPAFWEARPGTPAGVVEVISNDDVPQSGIFGVRLGKSVDGDATTNSLDLTLDLSGREQVELSFWVRSNNDATNPQDGLWFSDDGGQTFTKVFDFDLSNWTQGTYGQFPPFDVDLLASENGLSLTNQFVIRFQQHGDRDFTGVASGRDGIYLDDVSVSAGPVTYSALPFEDGFEEGMLGNSWRWGDSRTSLPSGFLLPGGIVGIDSDSAANTGIFGVVMGRRTDGNETTNALDLHLDLLQHEQVELRFVAFSNNDEPNLRGDGIWFSDDGGSTFRKVFEYDLTSGAWSEHVVPIDALAAEAGMTLSDQFIIRFQQHGDRDFTGVASGRDGIYLDDVSVSGTFVPPGMCDGLTATITGTHGNDVITGTLGDDVIDGLGGNDVICAGKGIDIVFGGDGNEEHLFRRTGG</sequence>
<dbReference type="AlphaFoldDB" id="W4M3B0"/>
<feature type="signal peptide" evidence="1">
    <location>
        <begin position="1"/>
        <end position="22"/>
    </location>
</feature>
<gene>
    <name evidence="2" type="ORF">ETSY2_27420</name>
</gene>
<organism evidence="2 3">
    <name type="scientific">Candidatus Entotheonella gemina</name>
    <dbReference type="NCBI Taxonomy" id="1429439"/>
    <lineage>
        <taxon>Bacteria</taxon>
        <taxon>Pseudomonadati</taxon>
        <taxon>Nitrospinota/Tectimicrobiota group</taxon>
        <taxon>Candidatus Tectimicrobiota</taxon>
        <taxon>Candidatus Entotheonellia</taxon>
        <taxon>Candidatus Entotheonellales</taxon>
        <taxon>Candidatus Entotheonellaceae</taxon>
        <taxon>Candidatus Entotheonella</taxon>
    </lineage>
</organism>
<name>W4M3B0_9BACT</name>
<dbReference type="Pfam" id="PF00353">
    <property type="entry name" value="HemolysinCabind"/>
    <property type="match status" value="1"/>
</dbReference>
<evidence type="ECO:0008006" key="4">
    <source>
        <dbReference type="Google" id="ProtNLM"/>
    </source>
</evidence>
<comment type="caution">
    <text evidence="2">The sequence shown here is derived from an EMBL/GenBank/DDBJ whole genome shotgun (WGS) entry which is preliminary data.</text>
</comment>
<dbReference type="GO" id="GO:0005509">
    <property type="term" value="F:calcium ion binding"/>
    <property type="evidence" value="ECO:0007669"/>
    <property type="project" value="InterPro"/>
</dbReference>
<dbReference type="Gene3D" id="2.150.10.10">
    <property type="entry name" value="Serralysin-like metalloprotease, C-terminal"/>
    <property type="match status" value="1"/>
</dbReference>
<evidence type="ECO:0000313" key="3">
    <source>
        <dbReference type="Proteomes" id="UP000019140"/>
    </source>
</evidence>
<dbReference type="PATRIC" id="fig|1429439.4.peg.4649"/>
<feature type="chain" id="PRO_5004844750" description="Peptidase M10 serralysin C-terminal domain-containing protein" evidence="1">
    <location>
        <begin position="23"/>
        <end position="442"/>
    </location>
</feature>
<dbReference type="InterPro" id="IPR001343">
    <property type="entry name" value="Hemolysn_Ca-bd"/>
</dbReference>
<keyword evidence="1" id="KW-0732">Signal</keyword>
<dbReference type="SUPFAM" id="SSF51120">
    <property type="entry name" value="beta-Roll"/>
    <property type="match status" value="1"/>
</dbReference>